<dbReference type="Proteomes" id="UP000286576">
    <property type="component" value="Unassembled WGS sequence"/>
</dbReference>
<dbReference type="SUPFAM" id="SSF64182">
    <property type="entry name" value="DHH phosphoesterases"/>
    <property type="match status" value="1"/>
</dbReference>
<dbReference type="Gene3D" id="3.10.310.30">
    <property type="match status" value="1"/>
</dbReference>
<keyword evidence="2" id="KW-1185">Reference proteome</keyword>
<comment type="caution">
    <text evidence="1">The sequence shown here is derived from an EMBL/GenBank/DDBJ whole genome shotgun (WGS) entry which is preliminary data.</text>
</comment>
<dbReference type="EMBL" id="QXFL01000002">
    <property type="protein sequence ID" value="RIV87487.1"/>
    <property type="molecule type" value="Genomic_DNA"/>
</dbReference>
<evidence type="ECO:0000313" key="2">
    <source>
        <dbReference type="Proteomes" id="UP000286576"/>
    </source>
</evidence>
<dbReference type="GO" id="GO:0016787">
    <property type="term" value="F:hydrolase activity"/>
    <property type="evidence" value="ECO:0007669"/>
    <property type="project" value="UniProtKB-KW"/>
</dbReference>
<proteinExistence type="predicted"/>
<evidence type="ECO:0000313" key="1">
    <source>
        <dbReference type="EMBL" id="RIV87487.1"/>
    </source>
</evidence>
<dbReference type="AlphaFoldDB" id="A0A418NTL0"/>
<dbReference type="PANTHER" id="PTHR46922:SF4">
    <property type="entry name" value="DHHA1 DOMAIN PROTEIN"/>
    <property type="match status" value="1"/>
</dbReference>
<protein>
    <submittedName>
        <fullName evidence="1">Phosphohydrolase</fullName>
    </submittedName>
</protein>
<accession>A0A418NTL0</accession>
<name>A0A418NTL0_9SPHN</name>
<dbReference type="InterPro" id="IPR038763">
    <property type="entry name" value="DHH_sf"/>
</dbReference>
<gene>
    <name evidence="1" type="ORF">D2V07_03815</name>
</gene>
<organism evidence="1 2">
    <name type="scientific">Aurantiacibacter zhengii</name>
    <dbReference type="NCBI Taxonomy" id="2307003"/>
    <lineage>
        <taxon>Bacteria</taxon>
        <taxon>Pseudomonadati</taxon>
        <taxon>Pseudomonadota</taxon>
        <taxon>Alphaproteobacteria</taxon>
        <taxon>Sphingomonadales</taxon>
        <taxon>Erythrobacteraceae</taxon>
        <taxon>Aurantiacibacter</taxon>
    </lineage>
</organism>
<sequence length="305" mass="33813">MQEQTEMSEYAPDIVIYHDKCMDGFTAAWAIWKRWGNAPDYVARNYGMAPDIDADGKHVLIVDFSFPEEQLRALATDGAASIIVLDHHKTAAADLEPFRCFKEKPERFKARVVAAMCADLKKNGYPAILALFDMERSGAGLAWDFAFPYDEKPPLVALVQDRDLWRFALGDGGKFLHLALTSGPAAFDRWDEVDRDIDAFIEIGRAIAAYRDQLVDEICERAVCVVIDGKYGMGVDCPYGLASDVGHRLLSDWPDTEFAAAIVRGEHSVSYSLRSRDDRADVSAIAKKFGGGGHRNAAGFKVPRT</sequence>
<keyword evidence="1" id="KW-0378">Hydrolase</keyword>
<dbReference type="PANTHER" id="PTHR46922">
    <property type="entry name" value="DHHA1 DOMAIN PROTEIN"/>
    <property type="match status" value="1"/>
</dbReference>
<reference evidence="1 2" key="1">
    <citation type="submission" date="2018-08" db="EMBL/GenBank/DDBJ databases">
        <title>Erythrobacter zhengii sp.nov., a bacterium isolated from deep-sea sediment.</title>
        <authorList>
            <person name="Fang C."/>
            <person name="Wu Y.-H."/>
            <person name="Sun C."/>
            <person name="Wang H."/>
            <person name="Cheng H."/>
            <person name="Meng F.-X."/>
            <person name="Wang C.-S."/>
            <person name="Xu X.-W."/>
        </authorList>
    </citation>
    <scope>NUCLEOTIDE SEQUENCE [LARGE SCALE GENOMIC DNA]</scope>
    <source>
        <strain evidence="1 2">V18</strain>
    </source>
</reference>